<dbReference type="SUPFAM" id="SSF52047">
    <property type="entry name" value="RNI-like"/>
    <property type="match status" value="1"/>
</dbReference>
<dbReference type="PANTHER" id="PTHR32141">
    <property type="match status" value="1"/>
</dbReference>
<dbReference type="SUPFAM" id="SSF81383">
    <property type="entry name" value="F-box domain"/>
    <property type="match status" value="1"/>
</dbReference>
<evidence type="ECO:0008006" key="6">
    <source>
        <dbReference type="Google" id="ProtNLM"/>
    </source>
</evidence>
<dbReference type="PANTHER" id="PTHR32141:SF97">
    <property type="entry name" value="OS04G0231400 PROTEIN"/>
    <property type="match status" value="1"/>
</dbReference>
<sequence>MAGADRLSGLCDDLLVSIISLLPTCEAARTAALSRRWRPLWPRTETLNLDTRCYGSQHTSSWMCNHGQEVKDRLRSAARAALSVPGRGPVKKLSLFVEGLDDKYCRDVMGKSLLKSLLTVPALRHIEELRVGFELTKKLRFTYNLRPAILPSRGMLRVLDLACCNLKLPRRGGDDAMSFPHLSSLRLYKCVSPIKSLQRLLRAAPSLRSLHIESHDYSFCGSNRSRLALRFPALTSLTLVEEEGDCWLPRRRVLELDTPCLRAFIYDGPLVELSMGSPATKLAWVDLTLGCVYGEERRVVQVWSLPFWQFLCRLRHAKAIRLKVPTIEDITVDEDDAQQEHLVTFPALERLELEGTFDPGRRDVAAAAIANLLQCCPVVKDLRIQITRDPSWCYRNSLSLADKSREAPLSGFDASMDLFRRRYAKEMVPLMLDGDDGASQVKELPGLSGCWFSCLENHLKNVTLQFELNELESFEVCLAKFFAENCKARPSAYAPYADGAASPSASLPSASRHGAPSPLTELPRRRRYSPRHSPAICAPWGDVARREAATCGVYADGQALGVCMAHAVDTRHAGRGCQAGVYADGNAVGIDLTIWSQQGSMPTALPSA</sequence>
<dbReference type="CDD" id="cd22160">
    <property type="entry name" value="F-box_AtFBL13-like"/>
    <property type="match status" value="1"/>
</dbReference>
<dbReference type="EMBL" id="JAUUTY010000002">
    <property type="protein sequence ID" value="KAK1677582.1"/>
    <property type="molecule type" value="Genomic_DNA"/>
</dbReference>
<comment type="caution">
    <text evidence="4">The sequence shown here is derived from an EMBL/GenBank/DDBJ whole genome shotgun (WGS) entry which is preliminary data.</text>
</comment>
<dbReference type="InterPro" id="IPR032675">
    <property type="entry name" value="LRR_dom_sf"/>
</dbReference>
<evidence type="ECO:0000259" key="2">
    <source>
        <dbReference type="Pfam" id="PF00646"/>
    </source>
</evidence>
<dbReference type="Pfam" id="PF00646">
    <property type="entry name" value="F-box"/>
    <property type="match status" value="1"/>
</dbReference>
<reference evidence="4" key="1">
    <citation type="submission" date="2023-07" db="EMBL/GenBank/DDBJ databases">
        <title>A chromosome-level genome assembly of Lolium multiflorum.</title>
        <authorList>
            <person name="Chen Y."/>
            <person name="Copetti D."/>
            <person name="Kolliker R."/>
            <person name="Studer B."/>
        </authorList>
    </citation>
    <scope>NUCLEOTIDE SEQUENCE</scope>
    <source>
        <strain evidence="4">02402/16</strain>
        <tissue evidence="4">Leaf</tissue>
    </source>
</reference>
<dbReference type="Gene3D" id="3.80.10.10">
    <property type="entry name" value="Ribonuclease Inhibitor"/>
    <property type="match status" value="1"/>
</dbReference>
<dbReference type="InterPro" id="IPR001810">
    <property type="entry name" value="F-box_dom"/>
</dbReference>
<organism evidence="4 5">
    <name type="scientific">Lolium multiflorum</name>
    <name type="common">Italian ryegrass</name>
    <name type="synonym">Lolium perenne subsp. multiflorum</name>
    <dbReference type="NCBI Taxonomy" id="4521"/>
    <lineage>
        <taxon>Eukaryota</taxon>
        <taxon>Viridiplantae</taxon>
        <taxon>Streptophyta</taxon>
        <taxon>Embryophyta</taxon>
        <taxon>Tracheophyta</taxon>
        <taxon>Spermatophyta</taxon>
        <taxon>Magnoliopsida</taxon>
        <taxon>Liliopsida</taxon>
        <taxon>Poales</taxon>
        <taxon>Poaceae</taxon>
        <taxon>BOP clade</taxon>
        <taxon>Pooideae</taxon>
        <taxon>Poodae</taxon>
        <taxon>Poeae</taxon>
        <taxon>Poeae Chloroplast Group 2 (Poeae type)</taxon>
        <taxon>Loliodinae</taxon>
        <taxon>Loliinae</taxon>
        <taxon>Lolium</taxon>
    </lineage>
</organism>
<evidence type="ECO:0000313" key="5">
    <source>
        <dbReference type="Proteomes" id="UP001231189"/>
    </source>
</evidence>
<evidence type="ECO:0000256" key="1">
    <source>
        <dbReference type="SAM" id="MobiDB-lite"/>
    </source>
</evidence>
<keyword evidence="5" id="KW-1185">Reference proteome</keyword>
<proteinExistence type="predicted"/>
<dbReference type="Proteomes" id="UP001231189">
    <property type="component" value="Unassembled WGS sequence"/>
</dbReference>
<feature type="region of interest" description="Disordered" evidence="1">
    <location>
        <begin position="504"/>
        <end position="531"/>
    </location>
</feature>
<dbReference type="Pfam" id="PF24758">
    <property type="entry name" value="LRR_At5g56370"/>
    <property type="match status" value="1"/>
</dbReference>
<evidence type="ECO:0000313" key="4">
    <source>
        <dbReference type="EMBL" id="KAK1677582.1"/>
    </source>
</evidence>
<feature type="domain" description="F-box" evidence="2">
    <location>
        <begin position="7"/>
        <end position="41"/>
    </location>
</feature>
<gene>
    <name evidence="4" type="ORF">QYE76_038430</name>
</gene>
<dbReference type="AlphaFoldDB" id="A0AAD8WQX8"/>
<name>A0AAD8WQX8_LOLMU</name>
<evidence type="ECO:0000259" key="3">
    <source>
        <dbReference type="Pfam" id="PF24758"/>
    </source>
</evidence>
<dbReference type="InterPro" id="IPR055411">
    <property type="entry name" value="LRR_FXL15/At3g58940/PEG3-like"/>
</dbReference>
<dbReference type="InterPro" id="IPR055302">
    <property type="entry name" value="F-box_dom-containing"/>
</dbReference>
<dbReference type="InterPro" id="IPR036047">
    <property type="entry name" value="F-box-like_dom_sf"/>
</dbReference>
<dbReference type="InterPro" id="IPR053781">
    <property type="entry name" value="F-box_AtFBL13-like"/>
</dbReference>
<feature type="domain" description="F-box/LRR-repeat protein 15/At3g58940/PEG3-like LRR" evidence="3">
    <location>
        <begin position="115"/>
        <end position="266"/>
    </location>
</feature>
<accession>A0AAD8WQX8</accession>
<protein>
    <recommendedName>
        <fullName evidence="6">F-box domain-containing protein</fullName>
    </recommendedName>
</protein>